<feature type="transmembrane region" description="Helical" evidence="2">
    <location>
        <begin position="111"/>
        <end position="133"/>
    </location>
</feature>
<name>A0ABQ7BJQ8_BRACR</name>
<keyword evidence="2" id="KW-0472">Membrane</keyword>
<accession>A0ABQ7BJQ8</accession>
<proteinExistence type="predicted"/>
<dbReference type="EMBL" id="QGKV02001507">
    <property type="protein sequence ID" value="KAF3532499.1"/>
    <property type="molecule type" value="Genomic_DNA"/>
</dbReference>
<evidence type="ECO:0000256" key="1">
    <source>
        <dbReference type="SAM" id="MobiDB-lite"/>
    </source>
</evidence>
<protein>
    <recommendedName>
        <fullName evidence="3">Bet v I/Major latex protein domain-containing protein</fullName>
    </recommendedName>
</protein>
<evidence type="ECO:0000256" key="2">
    <source>
        <dbReference type="SAM" id="Phobius"/>
    </source>
</evidence>
<feature type="region of interest" description="Disordered" evidence="1">
    <location>
        <begin position="35"/>
        <end position="65"/>
    </location>
</feature>
<feature type="domain" description="Bet v I/Major latex protein" evidence="3">
    <location>
        <begin position="2"/>
        <end position="36"/>
    </location>
</feature>
<dbReference type="Proteomes" id="UP000266723">
    <property type="component" value="Unassembled WGS sequence"/>
</dbReference>
<feature type="region of interest" description="Disordered" evidence="1">
    <location>
        <begin position="200"/>
        <end position="223"/>
    </location>
</feature>
<organism evidence="4 5">
    <name type="scientific">Brassica cretica</name>
    <name type="common">Mustard</name>
    <dbReference type="NCBI Taxonomy" id="69181"/>
    <lineage>
        <taxon>Eukaryota</taxon>
        <taxon>Viridiplantae</taxon>
        <taxon>Streptophyta</taxon>
        <taxon>Embryophyta</taxon>
        <taxon>Tracheophyta</taxon>
        <taxon>Spermatophyta</taxon>
        <taxon>Magnoliopsida</taxon>
        <taxon>eudicotyledons</taxon>
        <taxon>Gunneridae</taxon>
        <taxon>Pentapetalae</taxon>
        <taxon>rosids</taxon>
        <taxon>malvids</taxon>
        <taxon>Brassicales</taxon>
        <taxon>Brassicaceae</taxon>
        <taxon>Brassiceae</taxon>
        <taxon>Brassica</taxon>
    </lineage>
</organism>
<dbReference type="InterPro" id="IPR000916">
    <property type="entry name" value="Bet_v_I/MLP"/>
</dbReference>
<feature type="compositionally biased region" description="Polar residues" evidence="1">
    <location>
        <begin position="39"/>
        <end position="53"/>
    </location>
</feature>
<evidence type="ECO:0000313" key="5">
    <source>
        <dbReference type="Proteomes" id="UP000266723"/>
    </source>
</evidence>
<reference evidence="4 5" key="1">
    <citation type="journal article" date="2020" name="BMC Genomics">
        <title>Intraspecific diversification of the crop wild relative Brassica cretica Lam. using demographic model selection.</title>
        <authorList>
            <person name="Kioukis A."/>
            <person name="Michalopoulou V.A."/>
            <person name="Briers L."/>
            <person name="Pirintsos S."/>
            <person name="Studholme D.J."/>
            <person name="Pavlidis P."/>
            <person name="Sarris P.F."/>
        </authorList>
    </citation>
    <scope>NUCLEOTIDE SEQUENCE [LARGE SCALE GENOMIC DNA]</scope>
    <source>
        <strain evidence="5">cv. PFS-1207/04</strain>
    </source>
</reference>
<keyword evidence="2" id="KW-1133">Transmembrane helix</keyword>
<keyword evidence="5" id="KW-1185">Reference proteome</keyword>
<dbReference type="Pfam" id="PF00407">
    <property type="entry name" value="Bet_v_1"/>
    <property type="match status" value="1"/>
</dbReference>
<evidence type="ECO:0000259" key="3">
    <source>
        <dbReference type="Pfam" id="PF00407"/>
    </source>
</evidence>
<keyword evidence="2" id="KW-0812">Transmembrane</keyword>
<comment type="caution">
    <text evidence="4">The sequence shown here is derived from an EMBL/GenBank/DDBJ whole genome shotgun (WGS) entry which is preliminary data.</text>
</comment>
<sequence length="492" mass="53149">MATSGTYVTEVPLKGAAEKHYKKWKSENHIFPDAIGPTSKMSPSTRENLTLTDPSGVGTTHGKKTSSRRRRVFCSGICLSPSSARSSSFLSPPSSSRVPSTFIVSRHSMSLSCFLVGFLVALIIIISSVQIIVTSTPALLFITTSQAHFVVNNSPAQLVVASIPNRVLVVAPLSINRNARSINSEGKLARSALTDLPSSTVLTPSTLSGRHSSRSKPSAQQQRNLHRLWFTSTNSTGRGGLIPSLFSGVFIWPPPDSLLLSPNEDSSAFSLIGFVGCLVRCILVIPCCSRHGNVEVRSVGLSSMSTPPQKFNSFRVSMKVKMSPLSDCSTGTTRVHLAQSSDVLLKLRTLFVQPSQVSKVCSSSLVTSTIRFHGLAILFISAKSRIFKLSVTVEIHLVSSGSLVVGTRAGLARSASFQTLLFGLFNVDSDYSVLMVVTYSWIHLMISHSSPVVEQVSLVRLFCFCIMLFIKLSRIPPVIILLLLSIAPDVIV</sequence>
<gene>
    <name evidence="4" type="ORF">DY000_02043554</name>
</gene>
<evidence type="ECO:0000313" key="4">
    <source>
        <dbReference type="EMBL" id="KAF3532499.1"/>
    </source>
</evidence>